<feature type="region of interest" description="Disordered" evidence="2">
    <location>
        <begin position="85"/>
        <end position="105"/>
    </location>
</feature>
<comment type="caution">
    <text evidence="3">The sequence shown here is derived from an EMBL/GenBank/DDBJ whole genome shotgun (WGS) entry which is preliminary data.</text>
</comment>
<feature type="region of interest" description="Disordered" evidence="2">
    <location>
        <begin position="1"/>
        <end position="70"/>
    </location>
</feature>
<dbReference type="PANTHER" id="PTHR11102">
    <property type="entry name" value="SEL-1-LIKE PROTEIN"/>
    <property type="match status" value="1"/>
</dbReference>
<organism evidence="3 4">
    <name type="scientific">Thalassiosira oceanica</name>
    <name type="common">Marine diatom</name>
    <dbReference type="NCBI Taxonomy" id="159749"/>
    <lineage>
        <taxon>Eukaryota</taxon>
        <taxon>Sar</taxon>
        <taxon>Stramenopiles</taxon>
        <taxon>Ochrophyta</taxon>
        <taxon>Bacillariophyta</taxon>
        <taxon>Coscinodiscophyceae</taxon>
        <taxon>Thalassiosirophycidae</taxon>
        <taxon>Thalassiosirales</taxon>
        <taxon>Thalassiosiraceae</taxon>
        <taxon>Thalassiosira</taxon>
    </lineage>
</organism>
<dbReference type="OrthoDB" id="40126at2759"/>
<dbReference type="InterPro" id="IPR011990">
    <property type="entry name" value="TPR-like_helical_dom_sf"/>
</dbReference>
<dbReference type="SMART" id="SM00671">
    <property type="entry name" value="SEL1"/>
    <property type="match status" value="2"/>
</dbReference>
<dbReference type="Proteomes" id="UP000266841">
    <property type="component" value="Unassembled WGS sequence"/>
</dbReference>
<dbReference type="Pfam" id="PF08238">
    <property type="entry name" value="Sel1"/>
    <property type="match status" value="2"/>
</dbReference>
<accession>K0S8U5</accession>
<dbReference type="AlphaFoldDB" id="K0S8U5"/>
<name>K0S8U5_THAOC</name>
<sequence length="294" mass="31788">MIASKFLGCPQNWATERSQESGDSAIPPQDPASPPPALPADVDCRTIRQSIAADATFPQEEPGNRNGGLITTVDRHLAANAKGIRDGMESVGPDNGSARAPPKDDAVAAEGDAAEAARYSERLLSEGHERAERDRCPLCFLFFGLPVNEHAMMNQCCMTLVCNGCILAARQRGMWDCPDAASELVMVQKRVGKRDAAAIHHLGNMYYNGELGLAKDVRRAIELWTEAAELGSIDAQYQLGVLYYDGIGVEEDKPRGIHHSQQAAVKGHVFCRHNLGVAEFDNGNHELAVQLGNS</sequence>
<dbReference type="SUPFAM" id="SSF81901">
    <property type="entry name" value="HCP-like"/>
    <property type="match status" value="1"/>
</dbReference>
<dbReference type="EMBL" id="AGNL01028590">
    <property type="protein sequence ID" value="EJK57326.1"/>
    <property type="molecule type" value="Genomic_DNA"/>
</dbReference>
<protein>
    <recommendedName>
        <fullName evidence="5">RING-type domain-containing protein</fullName>
    </recommendedName>
</protein>
<proteinExistence type="inferred from homology"/>
<dbReference type="InterPro" id="IPR050767">
    <property type="entry name" value="Sel1_AlgK"/>
</dbReference>
<dbReference type="InterPro" id="IPR006597">
    <property type="entry name" value="Sel1-like"/>
</dbReference>
<feature type="compositionally biased region" description="Pro residues" evidence="2">
    <location>
        <begin position="28"/>
        <end position="38"/>
    </location>
</feature>
<evidence type="ECO:0000313" key="3">
    <source>
        <dbReference type="EMBL" id="EJK57326.1"/>
    </source>
</evidence>
<dbReference type="eggNOG" id="KOG1550">
    <property type="taxonomic scope" value="Eukaryota"/>
</dbReference>
<dbReference type="Gene3D" id="1.25.40.10">
    <property type="entry name" value="Tetratricopeptide repeat domain"/>
    <property type="match status" value="1"/>
</dbReference>
<dbReference type="PANTHER" id="PTHR11102:SF147">
    <property type="entry name" value="SEL1L ADAPTOR SUBUNIT OF ERAD E3 UBIQUITIN LIGASE"/>
    <property type="match status" value="1"/>
</dbReference>
<reference evidence="3 4" key="1">
    <citation type="journal article" date="2012" name="Genome Biol.">
        <title>Genome and low-iron response of an oceanic diatom adapted to chronic iron limitation.</title>
        <authorList>
            <person name="Lommer M."/>
            <person name="Specht M."/>
            <person name="Roy A.S."/>
            <person name="Kraemer L."/>
            <person name="Andreson R."/>
            <person name="Gutowska M.A."/>
            <person name="Wolf J."/>
            <person name="Bergner S.V."/>
            <person name="Schilhabel M.B."/>
            <person name="Klostermeier U.C."/>
            <person name="Beiko R.G."/>
            <person name="Rosenstiel P."/>
            <person name="Hippler M."/>
            <person name="Laroche J."/>
        </authorList>
    </citation>
    <scope>NUCLEOTIDE SEQUENCE [LARGE SCALE GENOMIC DNA]</scope>
    <source>
        <strain evidence="3 4">CCMP1005</strain>
    </source>
</reference>
<evidence type="ECO:0000313" key="4">
    <source>
        <dbReference type="Proteomes" id="UP000266841"/>
    </source>
</evidence>
<evidence type="ECO:0000256" key="2">
    <source>
        <dbReference type="SAM" id="MobiDB-lite"/>
    </source>
</evidence>
<keyword evidence="4" id="KW-1185">Reference proteome</keyword>
<feature type="non-terminal residue" evidence="3">
    <location>
        <position position="294"/>
    </location>
</feature>
<comment type="similarity">
    <text evidence="1">Belongs to the sel-1 family.</text>
</comment>
<evidence type="ECO:0008006" key="5">
    <source>
        <dbReference type="Google" id="ProtNLM"/>
    </source>
</evidence>
<gene>
    <name evidence="3" type="ORF">THAOC_22641</name>
</gene>
<evidence type="ECO:0000256" key="1">
    <source>
        <dbReference type="ARBA" id="ARBA00038101"/>
    </source>
</evidence>
<dbReference type="GO" id="GO:0036503">
    <property type="term" value="P:ERAD pathway"/>
    <property type="evidence" value="ECO:0007669"/>
    <property type="project" value="TreeGrafter"/>
</dbReference>
<dbReference type="GO" id="GO:0005789">
    <property type="term" value="C:endoplasmic reticulum membrane"/>
    <property type="evidence" value="ECO:0007669"/>
    <property type="project" value="TreeGrafter"/>
</dbReference>